<evidence type="ECO:0000313" key="5">
    <source>
        <dbReference type="EMBL" id="SEG17692.1"/>
    </source>
</evidence>
<dbReference type="RefSeq" id="WP_011381693.1">
    <property type="nucleotide sequence ID" value="NC_007614.1"/>
</dbReference>
<reference evidence="4 6" key="3">
    <citation type="journal article" date="2008" name="Appl. Environ. Microbiol.">
        <title>Complete genome sequence of Nitrosospira multiformis, an ammonia-oxidizing bacterium from the soil environment.</title>
        <authorList>
            <person name="Norton J.M."/>
            <person name="Klotz M.G."/>
            <person name="Stein L.Y."/>
            <person name="Arp D.J."/>
            <person name="Bottomley P.J."/>
            <person name="Chain P.S."/>
            <person name="Hauser L.J."/>
            <person name="Land M.L."/>
            <person name="Larimer F.W."/>
            <person name="Shin M.W."/>
            <person name="Starkenburg S.R."/>
        </authorList>
    </citation>
    <scope>NUCLEOTIDE SEQUENCE [LARGE SCALE GENOMIC DNA]</scope>
    <source>
        <strain evidence="4">ATCC 25196</strain>
        <strain evidence="6">ATCC 25196 / NCIMB 11849 / C 71</strain>
    </source>
</reference>
<sequence length="828" mass="92367">MKELPSNSVQKGNLLRLARRLSFKFHLARQNLIALVSDSPPREDLFDGDFYLAQYSDVAQAGIDPYEHFILYGRKEGRIGVPAYLPKLEYRGNLEAINHDRDTILVVSHEASRTGAPILSLNIVRELKKKYNVITLLLLNGGVIADDFLRASDIVIGPFSDGRNPDLVASGIDQLLALTPVTFAIVNSIESRAVLPGLARRFIPTVSLIHEFASYVRPVGSFREVVFWSSETIFSASLTYENAISEYPDLRNCKFPVVPQGRCALPSPENEAALRLEEEAKVLAMLRPVDLPKDTVIILGAGTVEIRKGVDLFIACAAEIFKACPDALCRFVWIGSGYDPEHDGAYSVYLADQIRRSGLQERVFFLPATSSIETAYQAADIFLLSPRLDPLPNVAIDAMWHGLPVVCFARATGIADILIENGFEKICVARYFEISQLASKILALIKSRPMRQEIGRKLQQLVLNKFNIEHYVSQLEGIGFNAGKRVVNEQADILEIIKSGISRLDFYVPPWLEGQQLDEAVRFYVRAWRSGVLRRKLFPGFHPGVFLEHNAGKSEGDPLANYLRAGQPDGPWRYGLITSEEAARPLSSSIRVALHLHVYYSELFPEIMARLKVNNVRPDLFISVPTECTRNEVTGLLNDYPGKVVDIQIVPNRGRDIGPLLTAFGSVFLDDYDAIGHLHTKKTADLSDEMIGKRWYTFLLENLLGGKRNMADIILGRMTADPAIGIVFPDDPHVFDWGNNKAHADSLASKLGLGKLQENFVFPMGTMFWARTEALRPLFTLDLSWQDYPAEPLPYDGTILHALERLLPLIAAKQSTRSVLTNVTGVTR</sequence>
<dbReference type="EMBL" id="FNVK01000042">
    <property type="protein sequence ID" value="SEG17692.1"/>
    <property type="molecule type" value="Genomic_DNA"/>
</dbReference>
<dbReference type="eggNOG" id="COG3754">
    <property type="taxonomic scope" value="Bacteria"/>
</dbReference>
<reference evidence="5 7" key="4">
    <citation type="submission" date="2016-10" db="EMBL/GenBank/DDBJ databases">
        <authorList>
            <person name="de Groot N.N."/>
        </authorList>
    </citation>
    <scope>NUCLEOTIDE SEQUENCE [LARGE SCALE GENOMIC DNA]</scope>
    <source>
        <strain evidence="5 7">Nl13</strain>
    </source>
</reference>
<feature type="domain" description="Glycosyl transferase family 1" evidence="3">
    <location>
        <begin position="290"/>
        <end position="457"/>
    </location>
</feature>
<dbReference type="Proteomes" id="UP000236751">
    <property type="component" value="Unassembled WGS sequence"/>
</dbReference>
<dbReference type="CAZy" id="GT4">
    <property type="family name" value="Glycosyltransferase Family 4"/>
</dbReference>
<gene>
    <name evidence="4" type="ordered locus">Nmul_A2403</name>
    <name evidence="5" type="ORF">SAMN05216403_1423</name>
</gene>
<dbReference type="eggNOG" id="COG0438">
    <property type="taxonomic scope" value="Bacteria"/>
</dbReference>
<keyword evidence="6" id="KW-1185">Reference proteome</keyword>
<proteinExistence type="predicted"/>
<dbReference type="KEGG" id="nmu:Nmul_A2403"/>
<protein>
    <submittedName>
        <fullName evidence="4">Glycosyl transferase, group 1</fullName>
    </submittedName>
    <submittedName>
        <fullName evidence="5">Glycosyl transferases group 1</fullName>
    </submittedName>
</protein>
<evidence type="ECO:0000259" key="3">
    <source>
        <dbReference type="Pfam" id="PF00534"/>
    </source>
</evidence>
<dbReference type="CDD" id="cd03801">
    <property type="entry name" value="GT4_PimA-like"/>
    <property type="match status" value="1"/>
</dbReference>
<dbReference type="HOGENOM" id="CLU_344482_0_0_4"/>
<dbReference type="OrthoDB" id="9816564at2"/>
<name>Q2Y6C9_NITMU</name>
<dbReference type="STRING" id="323848.Nmul_A2403"/>
<organism evidence="4 6">
    <name type="scientific">Nitrosospira multiformis (strain ATCC 25196 / NCIMB 11849 / C 71)</name>
    <dbReference type="NCBI Taxonomy" id="323848"/>
    <lineage>
        <taxon>Bacteria</taxon>
        <taxon>Pseudomonadati</taxon>
        <taxon>Pseudomonadota</taxon>
        <taxon>Betaproteobacteria</taxon>
        <taxon>Nitrosomonadales</taxon>
        <taxon>Nitrosomonadaceae</taxon>
        <taxon>Nitrosospira</taxon>
    </lineage>
</organism>
<evidence type="ECO:0000256" key="1">
    <source>
        <dbReference type="ARBA" id="ARBA00022676"/>
    </source>
</evidence>
<evidence type="ECO:0000313" key="7">
    <source>
        <dbReference type="Proteomes" id="UP000236751"/>
    </source>
</evidence>
<dbReference type="EMBL" id="CP000103">
    <property type="protein sequence ID" value="ABB75692.1"/>
    <property type="molecule type" value="Genomic_DNA"/>
</dbReference>
<accession>Q2Y6C9</accession>
<dbReference type="InterPro" id="IPR001296">
    <property type="entry name" value="Glyco_trans_1"/>
</dbReference>
<dbReference type="PANTHER" id="PTHR12526:SF629">
    <property type="entry name" value="TEICHURONIC ACID BIOSYNTHESIS GLYCOSYLTRANSFERASE TUAH-RELATED"/>
    <property type="match status" value="1"/>
</dbReference>
<keyword evidence="1" id="KW-0328">Glycosyltransferase</keyword>
<dbReference type="PANTHER" id="PTHR12526">
    <property type="entry name" value="GLYCOSYLTRANSFERASE"/>
    <property type="match status" value="1"/>
</dbReference>
<dbReference type="Pfam" id="PF00534">
    <property type="entry name" value="Glycos_transf_1"/>
    <property type="match status" value="1"/>
</dbReference>
<dbReference type="AlphaFoldDB" id="Q2Y6C9"/>
<keyword evidence="2 4" id="KW-0808">Transferase</keyword>
<evidence type="ECO:0000256" key="2">
    <source>
        <dbReference type="ARBA" id="ARBA00022679"/>
    </source>
</evidence>
<dbReference type="Proteomes" id="UP000002718">
    <property type="component" value="Chromosome"/>
</dbReference>
<reference evidence="4" key="2">
    <citation type="submission" date="2005-08" db="EMBL/GenBank/DDBJ databases">
        <title>Complete sequence of Chromosome 1 of Nitrosospira multiformis ATCC 25196.</title>
        <authorList>
            <consortium name="US DOE Joint Genome Institute"/>
            <person name="Copeland A."/>
            <person name="Lucas S."/>
            <person name="Lapidus A."/>
            <person name="Barry K."/>
            <person name="Detter J.C."/>
            <person name="Glavina T."/>
            <person name="Hammon N."/>
            <person name="Israni S."/>
            <person name="Pitluck S."/>
            <person name="Chain P."/>
            <person name="Malfatti S."/>
            <person name="Shin M."/>
            <person name="Vergez L."/>
            <person name="Schmutz J."/>
            <person name="Larimer F."/>
            <person name="Land M."/>
            <person name="Hauser L."/>
            <person name="Kyrpides N."/>
            <person name="Lykidis A."/>
            <person name="Richardson P."/>
        </authorList>
    </citation>
    <scope>NUCLEOTIDE SEQUENCE</scope>
    <source>
        <strain evidence="4">ATCC 25196</strain>
    </source>
</reference>
<dbReference type="SUPFAM" id="SSF53756">
    <property type="entry name" value="UDP-Glycosyltransferase/glycogen phosphorylase"/>
    <property type="match status" value="1"/>
</dbReference>
<dbReference type="Pfam" id="PF05045">
    <property type="entry name" value="RgpF"/>
    <property type="match status" value="1"/>
</dbReference>
<reference evidence="6" key="1">
    <citation type="submission" date="2005-08" db="EMBL/GenBank/DDBJ databases">
        <title>Complete sequence of chromosome 1 of Nitrosospira multiformis ATCC 25196.</title>
        <authorList>
            <person name="Copeland A."/>
            <person name="Lucas S."/>
            <person name="Lapidus A."/>
            <person name="Barry K."/>
            <person name="Detter J.C."/>
            <person name="Glavina T."/>
            <person name="Hammon N."/>
            <person name="Israni S."/>
            <person name="Pitluck S."/>
            <person name="Chain P."/>
            <person name="Malfatti S."/>
            <person name="Shin M."/>
            <person name="Vergez L."/>
            <person name="Schmutz J."/>
            <person name="Larimer F."/>
            <person name="Land M."/>
            <person name="Hauser L."/>
            <person name="Kyrpides N."/>
            <person name="Lykidis A."/>
            <person name="Richardson P."/>
        </authorList>
    </citation>
    <scope>NUCLEOTIDE SEQUENCE [LARGE SCALE GENOMIC DNA]</scope>
    <source>
        <strain evidence="6">ATCC 25196 / NCIMB 11849 / C 71</strain>
    </source>
</reference>
<evidence type="ECO:0000313" key="4">
    <source>
        <dbReference type="EMBL" id="ABB75692.1"/>
    </source>
</evidence>
<dbReference type="Gene3D" id="3.40.50.2000">
    <property type="entry name" value="Glycogen Phosphorylase B"/>
    <property type="match status" value="1"/>
</dbReference>
<dbReference type="GO" id="GO:0016757">
    <property type="term" value="F:glycosyltransferase activity"/>
    <property type="evidence" value="ECO:0007669"/>
    <property type="project" value="UniProtKB-KW"/>
</dbReference>
<dbReference type="InterPro" id="IPR007739">
    <property type="entry name" value="RgpF"/>
</dbReference>
<evidence type="ECO:0000313" key="6">
    <source>
        <dbReference type="Proteomes" id="UP000002718"/>
    </source>
</evidence>